<keyword evidence="9" id="KW-0408">Iron</keyword>
<evidence type="ECO:0000256" key="3">
    <source>
        <dbReference type="ARBA" id="ARBA00010617"/>
    </source>
</evidence>
<dbReference type="GO" id="GO:0020037">
    <property type="term" value="F:heme binding"/>
    <property type="evidence" value="ECO:0007669"/>
    <property type="project" value="InterPro"/>
</dbReference>
<protein>
    <submittedName>
        <fullName evidence="13">Cytochrome P450</fullName>
    </submittedName>
</protein>
<evidence type="ECO:0000256" key="1">
    <source>
        <dbReference type="ARBA" id="ARBA00001971"/>
    </source>
</evidence>
<dbReference type="Pfam" id="PF00067">
    <property type="entry name" value="p450"/>
    <property type="match status" value="1"/>
</dbReference>
<gene>
    <name evidence="13" type="ORF">RIB2604_01601170</name>
</gene>
<dbReference type="GO" id="GO:0005506">
    <property type="term" value="F:iron ion binding"/>
    <property type="evidence" value="ECO:0007669"/>
    <property type="project" value="InterPro"/>
</dbReference>
<evidence type="ECO:0000313" key="14">
    <source>
        <dbReference type="Proteomes" id="UP000075230"/>
    </source>
</evidence>
<reference evidence="13 14" key="1">
    <citation type="journal article" date="2016" name="DNA Res.">
        <title>Genome sequence of Aspergillus luchuensis NBRC 4314.</title>
        <authorList>
            <person name="Yamada O."/>
            <person name="Machida M."/>
            <person name="Hosoyama A."/>
            <person name="Goto M."/>
            <person name="Takahashi T."/>
            <person name="Futagami T."/>
            <person name="Yamagata Y."/>
            <person name="Takeuchi M."/>
            <person name="Kobayashi T."/>
            <person name="Koike H."/>
            <person name="Abe K."/>
            <person name="Asai K."/>
            <person name="Arita M."/>
            <person name="Fujita N."/>
            <person name="Fukuda K."/>
            <person name="Higa K."/>
            <person name="Horikawa H."/>
            <person name="Ishikawa T."/>
            <person name="Jinno K."/>
            <person name="Kato Y."/>
            <person name="Kirimura K."/>
            <person name="Mizutani O."/>
            <person name="Nakasone K."/>
            <person name="Sano M."/>
            <person name="Shiraishi Y."/>
            <person name="Tsukahara M."/>
            <person name="Gomi K."/>
        </authorList>
    </citation>
    <scope>NUCLEOTIDE SEQUENCE [LARGE SCALE GENOMIC DNA]</scope>
    <source>
        <strain evidence="13 14">RIB 2604</strain>
    </source>
</reference>
<evidence type="ECO:0000256" key="9">
    <source>
        <dbReference type="ARBA" id="ARBA00023004"/>
    </source>
</evidence>
<comment type="subcellular location">
    <subcellularLocation>
        <location evidence="2">Membrane</location>
    </subcellularLocation>
</comment>
<evidence type="ECO:0000256" key="12">
    <source>
        <dbReference type="SAM" id="Phobius"/>
    </source>
</evidence>
<dbReference type="EMBL" id="BCWF01000016">
    <property type="protein sequence ID" value="GAT22702.1"/>
    <property type="molecule type" value="Genomic_DNA"/>
</dbReference>
<dbReference type="PANTHER" id="PTHR24305">
    <property type="entry name" value="CYTOCHROME P450"/>
    <property type="match status" value="1"/>
</dbReference>
<dbReference type="InterPro" id="IPR001128">
    <property type="entry name" value="Cyt_P450"/>
</dbReference>
<dbReference type="SUPFAM" id="SSF48264">
    <property type="entry name" value="Cytochrome P450"/>
    <property type="match status" value="1"/>
</dbReference>
<evidence type="ECO:0000256" key="4">
    <source>
        <dbReference type="ARBA" id="ARBA00022617"/>
    </source>
</evidence>
<comment type="caution">
    <text evidence="13">The sequence shown here is derived from an EMBL/GenBank/DDBJ whole genome shotgun (WGS) entry which is preliminary data.</text>
</comment>
<dbReference type="GO" id="GO:0016705">
    <property type="term" value="F:oxidoreductase activity, acting on paired donors, with incorporation or reduction of molecular oxygen"/>
    <property type="evidence" value="ECO:0007669"/>
    <property type="project" value="InterPro"/>
</dbReference>
<dbReference type="PANTHER" id="PTHR24305:SF112">
    <property type="entry name" value="L-ORNITHINE-N5-MONOOXYGENASE (EUROFUNG)"/>
    <property type="match status" value="1"/>
</dbReference>
<comment type="cofactor">
    <cofactor evidence="1">
        <name>heme</name>
        <dbReference type="ChEBI" id="CHEBI:30413"/>
    </cofactor>
</comment>
<dbReference type="Proteomes" id="UP000075230">
    <property type="component" value="Unassembled WGS sequence"/>
</dbReference>
<proteinExistence type="inferred from homology"/>
<reference evidence="14" key="2">
    <citation type="submission" date="2016-02" db="EMBL/GenBank/DDBJ databases">
        <title>Genome sequencing of Aspergillus luchuensis NBRC 4314.</title>
        <authorList>
            <person name="Yamada O."/>
        </authorList>
    </citation>
    <scope>NUCLEOTIDE SEQUENCE [LARGE SCALE GENOMIC DNA]</scope>
    <source>
        <strain evidence="14">RIB 2604</strain>
    </source>
</reference>
<dbReference type="Gene3D" id="1.10.630.10">
    <property type="entry name" value="Cytochrome P450"/>
    <property type="match status" value="1"/>
</dbReference>
<evidence type="ECO:0000256" key="6">
    <source>
        <dbReference type="ARBA" id="ARBA00022723"/>
    </source>
</evidence>
<evidence type="ECO:0000256" key="2">
    <source>
        <dbReference type="ARBA" id="ARBA00004370"/>
    </source>
</evidence>
<feature type="transmembrane region" description="Helical" evidence="12">
    <location>
        <begin position="29"/>
        <end position="47"/>
    </location>
</feature>
<evidence type="ECO:0000256" key="11">
    <source>
        <dbReference type="ARBA" id="ARBA00023136"/>
    </source>
</evidence>
<dbReference type="AlphaFoldDB" id="A0A146FAJ0"/>
<keyword evidence="7 12" id="KW-1133">Transmembrane helix</keyword>
<keyword evidence="4" id="KW-0349">Heme</keyword>
<organism evidence="13 14">
    <name type="scientific">Aspergillus kawachii</name>
    <name type="common">White koji mold</name>
    <name type="synonym">Aspergillus awamori var. kawachi</name>
    <dbReference type="NCBI Taxonomy" id="1069201"/>
    <lineage>
        <taxon>Eukaryota</taxon>
        <taxon>Fungi</taxon>
        <taxon>Dikarya</taxon>
        <taxon>Ascomycota</taxon>
        <taxon>Pezizomycotina</taxon>
        <taxon>Eurotiomycetes</taxon>
        <taxon>Eurotiomycetidae</taxon>
        <taxon>Eurotiales</taxon>
        <taxon>Aspergillaceae</taxon>
        <taxon>Aspergillus</taxon>
        <taxon>Aspergillus subgen. Circumdati</taxon>
    </lineage>
</organism>
<evidence type="ECO:0000256" key="10">
    <source>
        <dbReference type="ARBA" id="ARBA00023033"/>
    </source>
</evidence>
<evidence type="ECO:0000256" key="5">
    <source>
        <dbReference type="ARBA" id="ARBA00022692"/>
    </source>
</evidence>
<evidence type="ECO:0000256" key="8">
    <source>
        <dbReference type="ARBA" id="ARBA00023002"/>
    </source>
</evidence>
<accession>A0A146FAJ0</accession>
<name>A0A146FAJ0_ASPKA</name>
<keyword evidence="11 12" id="KW-0472">Membrane</keyword>
<dbReference type="InterPro" id="IPR050121">
    <property type="entry name" value="Cytochrome_P450_monoxygenase"/>
</dbReference>
<dbReference type="GO" id="GO:0016020">
    <property type="term" value="C:membrane"/>
    <property type="evidence" value="ECO:0007669"/>
    <property type="project" value="UniProtKB-SubCell"/>
</dbReference>
<dbReference type="InterPro" id="IPR036396">
    <property type="entry name" value="Cyt_P450_sf"/>
</dbReference>
<dbReference type="VEuPathDB" id="FungiDB:ASPFODRAFT_146375"/>
<keyword evidence="5 12" id="KW-0812">Transmembrane</keyword>
<keyword evidence="10" id="KW-0503">Monooxygenase</keyword>
<evidence type="ECO:0000256" key="7">
    <source>
        <dbReference type="ARBA" id="ARBA00022989"/>
    </source>
</evidence>
<dbReference type="CDD" id="cd11061">
    <property type="entry name" value="CYP67-like"/>
    <property type="match status" value="1"/>
</dbReference>
<dbReference type="GO" id="GO:0004497">
    <property type="term" value="F:monooxygenase activity"/>
    <property type="evidence" value="ECO:0007669"/>
    <property type="project" value="UniProtKB-KW"/>
</dbReference>
<evidence type="ECO:0000313" key="13">
    <source>
        <dbReference type="EMBL" id="GAT22702.1"/>
    </source>
</evidence>
<sequence length="455" mass="51928">MSGSHLVLFAAGVVSYHAYFKHRENHLRIVLYIQVLAAILIAEVLFFQHQQSLDLAAALTHAARIHGSILSGYYTSILIYRVFFHPLNSFPGPFGCRITSLFLPLIFRHSDAFWQVQRLHDQYGSFVRLRPNYLSIAHPKAVNVIYGPGSRCTKADWYDISYPMVSLQTMRDKKAHEERRRVWSAAFGDKAVRGYEERLRRYLNYLVDYFSSQAIAGKPVNITKWFELYSYDFMGDLTFGKSFGMLEAQEDHWAIHLLKQAMIPLGLYLPTWFFRVVTSIPGLSRAWQRLFDFCGERMMERIKTPAEIPNIASVLVAPIKGQQPSREQWELLRGDAHDTTATILAAAIYQLVRHPEQVQRLRDEVSPYITDPSHEVLHGKIANLPHLNAVINETLRLHSPAAASLQRKTPPEGITIEGVYIPGNMTVMCPQYVLGRGRSESSPTISYMGLITYLT</sequence>
<comment type="similarity">
    <text evidence="3">Belongs to the cytochrome P450 family.</text>
</comment>
<keyword evidence="8" id="KW-0560">Oxidoreductase</keyword>
<keyword evidence="6" id="KW-0479">Metal-binding</keyword>